<organism evidence="3 4">
    <name type="scientific">Burkholderia singularis</name>
    <dbReference type="NCBI Taxonomy" id="1503053"/>
    <lineage>
        <taxon>Bacteria</taxon>
        <taxon>Pseudomonadati</taxon>
        <taxon>Pseudomonadota</taxon>
        <taxon>Betaproteobacteria</taxon>
        <taxon>Burkholderiales</taxon>
        <taxon>Burkholderiaceae</taxon>
        <taxon>Burkholderia</taxon>
        <taxon>pseudomallei group</taxon>
    </lineage>
</organism>
<protein>
    <submittedName>
        <fullName evidence="3">FAD-dependent oxidoreductase</fullName>
    </submittedName>
</protein>
<dbReference type="Gene3D" id="3.30.9.10">
    <property type="entry name" value="D-Amino Acid Oxidase, subunit A, domain 2"/>
    <property type="match status" value="1"/>
</dbReference>
<dbReference type="PANTHER" id="PTHR13847">
    <property type="entry name" value="SARCOSINE DEHYDROGENASE-RELATED"/>
    <property type="match status" value="1"/>
</dbReference>
<dbReference type="AlphaFoldDB" id="A0A118DLQ8"/>
<reference evidence="3 4" key="1">
    <citation type="submission" date="2015-11" db="EMBL/GenBank/DDBJ databases">
        <title>Expanding the genomic diversity of Burkholderia species for the development of highly accurate diagnostics.</title>
        <authorList>
            <person name="Sahl J."/>
            <person name="Keim P."/>
            <person name="Wagner D."/>
        </authorList>
    </citation>
    <scope>NUCLEOTIDE SEQUENCE [LARGE SCALE GENOMIC DNA]</scope>
    <source>
        <strain evidence="3 4">TSV85</strain>
    </source>
</reference>
<gene>
    <name evidence="3" type="ORF">WS67_21650</name>
</gene>
<dbReference type="RefSeq" id="WP_059520187.1">
    <property type="nucleotide sequence ID" value="NZ_LOWA01000056.1"/>
</dbReference>
<dbReference type="SUPFAM" id="SSF51905">
    <property type="entry name" value="FAD/NAD(P)-binding domain"/>
    <property type="match status" value="1"/>
</dbReference>
<evidence type="ECO:0000259" key="2">
    <source>
        <dbReference type="Pfam" id="PF01266"/>
    </source>
</evidence>
<evidence type="ECO:0000313" key="3">
    <source>
        <dbReference type="EMBL" id="KVE23829.1"/>
    </source>
</evidence>
<comment type="caution">
    <text evidence="3">The sequence shown here is derived from an EMBL/GenBank/DDBJ whole genome shotgun (WGS) entry which is preliminary data.</text>
</comment>
<accession>A0A118DLQ8</accession>
<name>A0A118DLQ8_9BURK</name>
<keyword evidence="4" id="KW-1185">Reference proteome</keyword>
<keyword evidence="1" id="KW-0560">Oxidoreductase</keyword>
<dbReference type="GO" id="GO:0005737">
    <property type="term" value="C:cytoplasm"/>
    <property type="evidence" value="ECO:0007669"/>
    <property type="project" value="TreeGrafter"/>
</dbReference>
<proteinExistence type="predicted"/>
<dbReference type="Proteomes" id="UP000062788">
    <property type="component" value="Unassembled WGS sequence"/>
</dbReference>
<evidence type="ECO:0000256" key="1">
    <source>
        <dbReference type="ARBA" id="ARBA00023002"/>
    </source>
</evidence>
<dbReference type="Pfam" id="PF01266">
    <property type="entry name" value="DAO"/>
    <property type="match status" value="1"/>
</dbReference>
<feature type="domain" description="FAD dependent oxidoreductase" evidence="2">
    <location>
        <begin position="24"/>
        <end position="375"/>
    </location>
</feature>
<dbReference type="Gene3D" id="3.50.50.60">
    <property type="entry name" value="FAD/NAD(P)-binding domain"/>
    <property type="match status" value="1"/>
</dbReference>
<evidence type="ECO:0000313" key="4">
    <source>
        <dbReference type="Proteomes" id="UP000062788"/>
    </source>
</evidence>
<dbReference type="EMBL" id="LOWA01000056">
    <property type="protein sequence ID" value="KVE23829.1"/>
    <property type="molecule type" value="Genomic_DNA"/>
</dbReference>
<dbReference type="GO" id="GO:0016491">
    <property type="term" value="F:oxidoreductase activity"/>
    <property type="evidence" value="ECO:0007669"/>
    <property type="project" value="UniProtKB-KW"/>
</dbReference>
<dbReference type="InterPro" id="IPR036188">
    <property type="entry name" value="FAD/NAD-bd_sf"/>
</dbReference>
<dbReference type="PANTHER" id="PTHR13847:SF281">
    <property type="entry name" value="FAD DEPENDENT OXIDOREDUCTASE DOMAIN-CONTAINING PROTEIN"/>
    <property type="match status" value="1"/>
</dbReference>
<dbReference type="InterPro" id="IPR006076">
    <property type="entry name" value="FAD-dep_OxRdtase"/>
</dbReference>
<dbReference type="OrthoDB" id="9342835at2"/>
<sequence>MPNFYEATATRTPYPTLDARIDTDVCIVGGGLAGLSTALGLVERGMRDAVVLEAKTVGFGASGRNGGFVFGGYSLDNADLLRTLGPASARALYQLTLDAVDLIRARCTRYGIDCERVDGGVILANWFDDPARLDAPRKLMKNAFGVDWEPLDARALRERLKTDRYHGGLFERNAFHFHPLKYVLGIATAAASCGARIYEHSAARSIRRDGAGFVVATRNGAVHARHVVFAGGGYARGVYPRIERAVLPIATYVIATEPLGARLADSINCASAVYDTRFAFDYYRPLADTRILWGGRISILDRGPDAIARLLRRDLVRVYPQLRDVAVQFAWGGLMSYARHKMPQIGYDASGVWHAIGFGGHGMAPTTVAGEVLAAALAEGRPVPGGFDAFGLTRTFGVAGLAAAQLTYCAYEVRDALAARCPPPASRAANARGL</sequence>